<proteinExistence type="predicted"/>
<dbReference type="Gene3D" id="1.10.10.10">
    <property type="entry name" value="Winged helix-like DNA-binding domain superfamily/Winged helix DNA-binding domain"/>
    <property type="match status" value="1"/>
</dbReference>
<dbReference type="Proteomes" id="UP001144396">
    <property type="component" value="Unassembled WGS sequence"/>
</dbReference>
<dbReference type="GO" id="GO:0003677">
    <property type="term" value="F:DNA binding"/>
    <property type="evidence" value="ECO:0007669"/>
    <property type="project" value="UniProtKB-KW"/>
</dbReference>
<gene>
    <name evidence="5" type="ORF">ARHIZOSPH14_33780</name>
</gene>
<evidence type="ECO:0000313" key="6">
    <source>
        <dbReference type="Proteomes" id="UP001144396"/>
    </source>
</evidence>
<keyword evidence="2" id="KW-0238">DNA-binding</keyword>
<reference evidence="5" key="1">
    <citation type="submission" date="2022-12" db="EMBL/GenBank/DDBJ databases">
        <title>Reference genome sequencing for broad-spectrum identification of bacterial and archaeal isolates by mass spectrometry.</title>
        <authorList>
            <person name="Sekiguchi Y."/>
            <person name="Tourlousse D.M."/>
        </authorList>
    </citation>
    <scope>NUCLEOTIDE SEQUENCE</scope>
    <source>
        <strain evidence="5">14</strain>
    </source>
</reference>
<evidence type="ECO:0000256" key="1">
    <source>
        <dbReference type="ARBA" id="ARBA00023015"/>
    </source>
</evidence>
<accession>A0A9W6D050</accession>
<evidence type="ECO:0000256" key="3">
    <source>
        <dbReference type="ARBA" id="ARBA00023163"/>
    </source>
</evidence>
<dbReference type="InterPro" id="IPR000835">
    <property type="entry name" value="HTH_MarR-typ"/>
</dbReference>
<dbReference type="Pfam" id="PF12802">
    <property type="entry name" value="MarR_2"/>
    <property type="match status" value="1"/>
</dbReference>
<name>A0A9W6D050_9MICO</name>
<sequence>MVEPPSAVDITVAGSVLPTVSAALVWGIDFLLSSASQLAKPAFATILRNRREGVVYSAEVEEFRRAAAEDVGHLLREALHVGNERFLELMSARGHERVAMRHLPVFGAVDRDGTRITVVASRTDISRQAVGQLIHELEALGYLTLTPDPSDRRAQIVRLTERGMSFCTEGAEAAQALHSEVVDRIGGEEALDALRAGLQRIIGDA</sequence>
<dbReference type="InterPro" id="IPR036390">
    <property type="entry name" value="WH_DNA-bd_sf"/>
</dbReference>
<dbReference type="SMART" id="SM00347">
    <property type="entry name" value="HTH_MARR"/>
    <property type="match status" value="1"/>
</dbReference>
<dbReference type="PANTHER" id="PTHR33164:SF57">
    <property type="entry name" value="MARR-FAMILY TRANSCRIPTIONAL REGULATOR"/>
    <property type="match status" value="1"/>
</dbReference>
<dbReference type="AlphaFoldDB" id="A0A9W6D050"/>
<evidence type="ECO:0000259" key="4">
    <source>
        <dbReference type="PROSITE" id="PS50995"/>
    </source>
</evidence>
<dbReference type="PROSITE" id="PS01117">
    <property type="entry name" value="HTH_MARR_1"/>
    <property type="match status" value="1"/>
</dbReference>
<dbReference type="InterPro" id="IPR023187">
    <property type="entry name" value="Tscrpt_reg_MarR-type_CS"/>
</dbReference>
<dbReference type="GO" id="GO:0006950">
    <property type="term" value="P:response to stress"/>
    <property type="evidence" value="ECO:0007669"/>
    <property type="project" value="TreeGrafter"/>
</dbReference>
<dbReference type="PROSITE" id="PS50995">
    <property type="entry name" value="HTH_MARR_2"/>
    <property type="match status" value="1"/>
</dbReference>
<organism evidence="5 6">
    <name type="scientific">Agromyces rhizosphaerae</name>
    <dbReference type="NCBI Taxonomy" id="88374"/>
    <lineage>
        <taxon>Bacteria</taxon>
        <taxon>Bacillati</taxon>
        <taxon>Actinomycetota</taxon>
        <taxon>Actinomycetes</taxon>
        <taxon>Micrococcales</taxon>
        <taxon>Microbacteriaceae</taxon>
        <taxon>Agromyces</taxon>
    </lineage>
</organism>
<dbReference type="InterPro" id="IPR036388">
    <property type="entry name" value="WH-like_DNA-bd_sf"/>
</dbReference>
<dbReference type="GO" id="GO:0003700">
    <property type="term" value="F:DNA-binding transcription factor activity"/>
    <property type="evidence" value="ECO:0007669"/>
    <property type="project" value="InterPro"/>
</dbReference>
<comment type="caution">
    <text evidence="5">The sequence shown here is derived from an EMBL/GenBank/DDBJ whole genome shotgun (WGS) entry which is preliminary data.</text>
</comment>
<feature type="domain" description="HTH marR-type" evidence="4">
    <location>
        <begin position="68"/>
        <end position="203"/>
    </location>
</feature>
<dbReference type="EMBL" id="BSDP01000001">
    <property type="protein sequence ID" value="GLI29136.1"/>
    <property type="molecule type" value="Genomic_DNA"/>
</dbReference>
<keyword evidence="1" id="KW-0805">Transcription regulation</keyword>
<evidence type="ECO:0000313" key="5">
    <source>
        <dbReference type="EMBL" id="GLI29136.1"/>
    </source>
</evidence>
<keyword evidence="6" id="KW-1185">Reference proteome</keyword>
<keyword evidence="3" id="KW-0804">Transcription</keyword>
<dbReference type="SUPFAM" id="SSF46785">
    <property type="entry name" value="Winged helix' DNA-binding domain"/>
    <property type="match status" value="1"/>
</dbReference>
<protein>
    <recommendedName>
        <fullName evidence="4">HTH marR-type domain-containing protein</fullName>
    </recommendedName>
</protein>
<dbReference type="PANTHER" id="PTHR33164">
    <property type="entry name" value="TRANSCRIPTIONAL REGULATOR, MARR FAMILY"/>
    <property type="match status" value="1"/>
</dbReference>
<dbReference type="InterPro" id="IPR039422">
    <property type="entry name" value="MarR/SlyA-like"/>
</dbReference>
<evidence type="ECO:0000256" key="2">
    <source>
        <dbReference type="ARBA" id="ARBA00023125"/>
    </source>
</evidence>